<sequence>MGCFFSCFRVSEDDDRAQLPHSIPYQKSPEMEELSGYDYEVFLSFRGPDTRTDIADYLYISMIDAGIRAFRDNEELRTGEEIGGQLLQAIQHSKISIPIFSRGYADSPWCLRELVKMVESKNTGGQKIMPIFYDVAPSEVKYQKDHYSNAIVSHRKRFNDETINNWKAALKEVGELMGWDLHGKPNRGKGEFLKEVVNKVLTELRTAYVEVSDCFVKVDNDVDEIIRMIGPQNNETKIVGIHGIGGVGKTTLAIFVYNQLSRDFVDNWKEEIKRRLFSKRVLLLLDDVNDASQLDAIMQKREWFGKGSKIIITTQDQGILKVPTLVDGAYELNGMNFDHSLELFSKHAFRRDYPIQQYSSHSVRAAKICGGLPLALEVIGSLLSGKSIEEWDAILKELEKFPQEDVEKKLIISIEALNESQKNIFLDVACFFIGCDRRIVIHMWEGCDFCPHQSLSILQQRSLIKIRDDNQLWMHDWLRDIGRNFIRRESDMKPEKQQWVWTYEQSLDVLEKMQNGGGFHGNENIRAICLEFDEQSRYPFIKEFLASLSNLRYLRVDKKSMSQVDSKDFNGDSMSILTQADPFQYYKNSNFPQTKFGRFNLLSELRWLSWDYFPMDYQLTSFSSRKLVILDLLRSKITEEWDGWSYIKQARNLKVLNLTGCQELRETPDLSFNVNLVQLILEGCRSLRLVILNLKDCYHLHMLPDEMGELESLEQLLLDSTSIEEIPEWRKAKKLKILSLVECKSLKKFNFVGCATSSVGGDIIFTQQPKSIENCNSLTKLDLTHSAIQELPDSIGNLKSLRVLKMINSSIRKLPSAIGMLEKLEELEAGAFAITTLRGEIPDNIGKLRYLKRLWISICGISAAPQLPESLIDLSFISTSIKTLPLLNLLNLRKLTVYSPRITTLSPDISFLSQLEELTLRCMNLQCLPRLPTNLSILLMGESNKWKTTNDLSYLKSLWKLLVRDCRRLTEIQGLEGLQNLRDLELQGLPSLAKLPHLTNLRKLEGIRLEDCPQLFKFRCSLDSVECIINNLRLKMLLATSRSKPLHIQFQQKEFDPITLCPRCNPSTLFFTRHGLLYP</sequence>
<keyword evidence="3" id="KW-0611">Plant defense</keyword>
<dbReference type="Pfam" id="PF23598">
    <property type="entry name" value="LRR_14"/>
    <property type="match status" value="1"/>
</dbReference>
<dbReference type="Pfam" id="PF00931">
    <property type="entry name" value="NB-ARC"/>
    <property type="match status" value="1"/>
</dbReference>
<dbReference type="Proteomes" id="UP001634007">
    <property type="component" value="Unassembled WGS sequence"/>
</dbReference>
<dbReference type="InterPro" id="IPR032675">
    <property type="entry name" value="LRR_dom_sf"/>
</dbReference>
<evidence type="ECO:0000256" key="3">
    <source>
        <dbReference type="ARBA" id="ARBA00022821"/>
    </source>
</evidence>
<dbReference type="InterPro" id="IPR035897">
    <property type="entry name" value="Toll_tir_struct_dom_sf"/>
</dbReference>
<dbReference type="Pfam" id="PF01582">
    <property type="entry name" value="TIR"/>
    <property type="match status" value="1"/>
</dbReference>
<dbReference type="GO" id="GO:0006952">
    <property type="term" value="P:defense response"/>
    <property type="evidence" value="ECO:0007669"/>
    <property type="project" value="UniProtKB-KW"/>
</dbReference>
<dbReference type="Gene3D" id="3.40.50.10140">
    <property type="entry name" value="Toll/interleukin-1 receptor homology (TIR) domain"/>
    <property type="match status" value="1"/>
</dbReference>
<dbReference type="SUPFAM" id="SSF52200">
    <property type="entry name" value="Toll/Interleukin receptor TIR domain"/>
    <property type="match status" value="1"/>
</dbReference>
<dbReference type="SMART" id="SM00255">
    <property type="entry name" value="TIR"/>
    <property type="match status" value="1"/>
</dbReference>
<keyword evidence="2" id="KW-0677">Repeat</keyword>
<feature type="domain" description="TIR" evidence="5">
    <location>
        <begin position="37"/>
        <end position="200"/>
    </location>
</feature>
<dbReference type="PRINTS" id="PR00364">
    <property type="entry name" value="DISEASERSIST"/>
</dbReference>
<dbReference type="Pfam" id="PF23282">
    <property type="entry name" value="WHD_ROQ1"/>
    <property type="match status" value="1"/>
</dbReference>
<evidence type="ECO:0000256" key="2">
    <source>
        <dbReference type="ARBA" id="ARBA00022737"/>
    </source>
</evidence>
<dbReference type="SUPFAM" id="SSF52047">
    <property type="entry name" value="RNI-like"/>
    <property type="match status" value="1"/>
</dbReference>
<dbReference type="InterPro" id="IPR000157">
    <property type="entry name" value="TIR_dom"/>
</dbReference>
<protein>
    <recommendedName>
        <fullName evidence="5">TIR domain-containing protein</fullName>
    </recommendedName>
</protein>
<dbReference type="PANTHER" id="PTHR11017:SF570">
    <property type="entry name" value="DISEASE RESISTANCE PROTEIN (TIR-NBS CLASS)-RELATED"/>
    <property type="match status" value="1"/>
</dbReference>
<evidence type="ECO:0000259" key="5">
    <source>
        <dbReference type="PROSITE" id="PS50104"/>
    </source>
</evidence>
<dbReference type="InterPro" id="IPR044974">
    <property type="entry name" value="Disease_R_plants"/>
</dbReference>
<dbReference type="SUPFAM" id="SSF52540">
    <property type="entry name" value="P-loop containing nucleoside triphosphate hydrolases"/>
    <property type="match status" value="1"/>
</dbReference>
<keyword evidence="7" id="KW-1185">Reference proteome</keyword>
<dbReference type="InterPro" id="IPR055414">
    <property type="entry name" value="LRR_R13L4/SHOC2-like"/>
</dbReference>
<name>A0ABD3KJT0_EUCGL</name>
<comment type="caution">
    <text evidence="6">The sequence shown here is derived from an EMBL/GenBank/DDBJ whole genome shotgun (WGS) entry which is preliminary data.</text>
</comment>
<evidence type="ECO:0000313" key="7">
    <source>
        <dbReference type="Proteomes" id="UP001634007"/>
    </source>
</evidence>
<dbReference type="InterPro" id="IPR058192">
    <property type="entry name" value="WHD_ROQ1-like"/>
</dbReference>
<evidence type="ECO:0000256" key="1">
    <source>
        <dbReference type="ARBA" id="ARBA00022614"/>
    </source>
</evidence>
<dbReference type="Gene3D" id="1.10.8.430">
    <property type="entry name" value="Helical domain of apoptotic protease-activating factors"/>
    <property type="match status" value="1"/>
</dbReference>
<reference evidence="6 7" key="1">
    <citation type="submission" date="2024-11" db="EMBL/GenBank/DDBJ databases">
        <title>Chromosome-level genome assembly of Eucalyptus globulus Labill. provides insights into its genome evolution.</title>
        <authorList>
            <person name="Li X."/>
        </authorList>
    </citation>
    <scope>NUCLEOTIDE SEQUENCE [LARGE SCALE GENOMIC DNA]</scope>
    <source>
        <strain evidence="6">CL2024</strain>
        <tissue evidence="6">Fresh tender leaves</tissue>
    </source>
</reference>
<dbReference type="Gene3D" id="3.80.10.10">
    <property type="entry name" value="Ribonuclease Inhibitor"/>
    <property type="match status" value="3"/>
</dbReference>
<dbReference type="PANTHER" id="PTHR11017">
    <property type="entry name" value="LEUCINE-RICH REPEAT-CONTAINING PROTEIN"/>
    <property type="match status" value="1"/>
</dbReference>
<evidence type="ECO:0000313" key="6">
    <source>
        <dbReference type="EMBL" id="KAL3739164.1"/>
    </source>
</evidence>
<dbReference type="EMBL" id="JBJKBG010000005">
    <property type="protein sequence ID" value="KAL3739164.1"/>
    <property type="molecule type" value="Genomic_DNA"/>
</dbReference>
<keyword evidence="1" id="KW-0433">Leucine-rich repeat</keyword>
<dbReference type="GO" id="GO:0051707">
    <property type="term" value="P:response to other organism"/>
    <property type="evidence" value="ECO:0007669"/>
    <property type="project" value="UniProtKB-ARBA"/>
</dbReference>
<dbReference type="AlphaFoldDB" id="A0ABD3KJT0"/>
<dbReference type="InterPro" id="IPR042197">
    <property type="entry name" value="Apaf_helical"/>
</dbReference>
<evidence type="ECO:0000256" key="4">
    <source>
        <dbReference type="ARBA" id="ARBA00023027"/>
    </source>
</evidence>
<keyword evidence="4" id="KW-0520">NAD</keyword>
<dbReference type="InterPro" id="IPR036390">
    <property type="entry name" value="WH_DNA-bd_sf"/>
</dbReference>
<dbReference type="SUPFAM" id="SSF52058">
    <property type="entry name" value="L domain-like"/>
    <property type="match status" value="1"/>
</dbReference>
<organism evidence="6 7">
    <name type="scientific">Eucalyptus globulus</name>
    <name type="common">Tasmanian blue gum</name>
    <dbReference type="NCBI Taxonomy" id="34317"/>
    <lineage>
        <taxon>Eukaryota</taxon>
        <taxon>Viridiplantae</taxon>
        <taxon>Streptophyta</taxon>
        <taxon>Embryophyta</taxon>
        <taxon>Tracheophyta</taxon>
        <taxon>Spermatophyta</taxon>
        <taxon>Magnoliopsida</taxon>
        <taxon>eudicotyledons</taxon>
        <taxon>Gunneridae</taxon>
        <taxon>Pentapetalae</taxon>
        <taxon>rosids</taxon>
        <taxon>malvids</taxon>
        <taxon>Myrtales</taxon>
        <taxon>Myrtaceae</taxon>
        <taxon>Myrtoideae</taxon>
        <taxon>Eucalypteae</taxon>
        <taxon>Eucalyptus</taxon>
    </lineage>
</organism>
<dbReference type="PROSITE" id="PS50104">
    <property type="entry name" value="TIR"/>
    <property type="match status" value="1"/>
</dbReference>
<accession>A0ABD3KJT0</accession>
<dbReference type="FunFam" id="3.40.50.10140:FF:000007">
    <property type="entry name" value="Disease resistance protein (TIR-NBS-LRR class)"/>
    <property type="match status" value="1"/>
</dbReference>
<gene>
    <name evidence="6" type="ORF">ACJRO7_020546</name>
</gene>
<proteinExistence type="predicted"/>
<dbReference type="InterPro" id="IPR027417">
    <property type="entry name" value="P-loop_NTPase"/>
</dbReference>
<dbReference type="Gene3D" id="3.40.50.300">
    <property type="entry name" value="P-loop containing nucleotide triphosphate hydrolases"/>
    <property type="match status" value="2"/>
</dbReference>
<dbReference type="SUPFAM" id="SSF46785">
    <property type="entry name" value="Winged helix' DNA-binding domain"/>
    <property type="match status" value="1"/>
</dbReference>
<dbReference type="InterPro" id="IPR002182">
    <property type="entry name" value="NB-ARC"/>
</dbReference>